<keyword evidence="1" id="KW-1133">Transmembrane helix</keyword>
<proteinExistence type="predicted"/>
<organism evidence="2 3">
    <name type="scientific">Candidatus Nitrosocosmicus arcticus</name>
    <dbReference type="NCBI Taxonomy" id="2035267"/>
    <lineage>
        <taxon>Archaea</taxon>
        <taxon>Nitrososphaerota</taxon>
        <taxon>Nitrososphaeria</taxon>
        <taxon>Nitrososphaerales</taxon>
        <taxon>Nitrososphaeraceae</taxon>
        <taxon>Candidatus Nitrosocosmicus</taxon>
    </lineage>
</organism>
<accession>A0A557SVH8</accession>
<comment type="caution">
    <text evidence="2">The sequence shown here is derived from an EMBL/GenBank/DDBJ whole genome shotgun (WGS) entry which is preliminary data.</text>
</comment>
<keyword evidence="3" id="KW-1185">Reference proteome</keyword>
<protein>
    <submittedName>
        <fullName evidence="2">Uncharacterized protein</fullName>
    </submittedName>
</protein>
<feature type="transmembrane region" description="Helical" evidence="1">
    <location>
        <begin position="20"/>
        <end position="37"/>
    </location>
</feature>
<dbReference type="Proteomes" id="UP000315289">
    <property type="component" value="Unassembled WGS sequence"/>
</dbReference>
<sequence>MGNNQFDDYSNALEKSFQVTKIFLAITFVVYILMLLFT</sequence>
<gene>
    <name evidence="2" type="ORF">NARC_60001</name>
</gene>
<reference evidence="2 3" key="1">
    <citation type="journal article" date="2019" name="Front. Microbiol.">
        <title>Ammonia Oxidation by the Arctic Terrestrial Thaumarchaeote Candidatus Nitrosocosmicus arcticus Is Stimulated by Increasing Temperatures.</title>
        <authorList>
            <person name="Alves R.J.E."/>
            <person name="Kerou M."/>
            <person name="Zappe A."/>
            <person name="Bittner R."/>
            <person name="Abby S.S."/>
            <person name="Schmidt H.A."/>
            <person name="Pfeifer K."/>
            <person name="Schleper C."/>
        </authorList>
    </citation>
    <scope>NUCLEOTIDE SEQUENCE [LARGE SCALE GENOMIC DNA]</scope>
    <source>
        <strain evidence="2 3">Kfb</strain>
    </source>
</reference>
<keyword evidence="1" id="KW-0812">Transmembrane</keyword>
<dbReference type="AlphaFoldDB" id="A0A557SVH8"/>
<keyword evidence="1" id="KW-0472">Membrane</keyword>
<evidence type="ECO:0000256" key="1">
    <source>
        <dbReference type="SAM" id="Phobius"/>
    </source>
</evidence>
<evidence type="ECO:0000313" key="2">
    <source>
        <dbReference type="EMBL" id="TVP40614.1"/>
    </source>
</evidence>
<evidence type="ECO:0000313" key="3">
    <source>
        <dbReference type="Proteomes" id="UP000315289"/>
    </source>
</evidence>
<name>A0A557SVH8_9ARCH</name>
<dbReference type="EMBL" id="VOAH01000006">
    <property type="protein sequence ID" value="TVP40614.1"/>
    <property type="molecule type" value="Genomic_DNA"/>
</dbReference>